<reference evidence="3" key="4">
    <citation type="journal article" date="2015" name="G3 (Bethesda)">
        <title>Genome sequences of three phytopathogenic species of the Magnaporthaceae family of fungi.</title>
        <authorList>
            <person name="Okagaki L.H."/>
            <person name="Nunes C.C."/>
            <person name="Sailsbery J."/>
            <person name="Clay B."/>
            <person name="Brown D."/>
            <person name="John T."/>
            <person name="Oh Y."/>
            <person name="Young N."/>
            <person name="Fitzgerald M."/>
            <person name="Haas B.J."/>
            <person name="Zeng Q."/>
            <person name="Young S."/>
            <person name="Adiconis X."/>
            <person name="Fan L."/>
            <person name="Levin J.Z."/>
            <person name="Mitchell T.K."/>
            <person name="Okubara P.A."/>
            <person name="Farman M.L."/>
            <person name="Kohn L.M."/>
            <person name="Birren B."/>
            <person name="Ma L.-J."/>
            <person name="Dean R.A."/>
        </authorList>
    </citation>
    <scope>NUCLEOTIDE SEQUENCE</scope>
    <source>
        <strain evidence="3">ATCC 64411 / 73-15</strain>
    </source>
</reference>
<accession>A0A0C4EEA6</accession>
<feature type="compositionally biased region" description="Acidic residues" evidence="1">
    <location>
        <begin position="44"/>
        <end position="54"/>
    </location>
</feature>
<name>A0A0C4EEA6_MAGP6</name>
<feature type="compositionally biased region" description="Low complexity" evidence="1">
    <location>
        <begin position="296"/>
        <end position="310"/>
    </location>
</feature>
<keyword evidence="4" id="KW-1185">Reference proteome</keyword>
<reference evidence="3" key="5">
    <citation type="submission" date="2015-06" db="UniProtKB">
        <authorList>
            <consortium name="EnsemblFungi"/>
        </authorList>
    </citation>
    <scope>IDENTIFICATION</scope>
    <source>
        <strain evidence="3">ATCC 64411</strain>
    </source>
</reference>
<dbReference type="OrthoDB" id="4589447at2759"/>
<reference evidence="2" key="3">
    <citation type="submission" date="2011-03" db="EMBL/GenBank/DDBJ databases">
        <title>Annotation of Magnaporthe poae ATCC 64411.</title>
        <authorList>
            <person name="Ma L.-J."/>
            <person name="Dead R."/>
            <person name="Young S.K."/>
            <person name="Zeng Q."/>
            <person name="Gargeya S."/>
            <person name="Fitzgerald M."/>
            <person name="Haas B."/>
            <person name="Abouelleil A."/>
            <person name="Alvarado L."/>
            <person name="Arachchi H.M."/>
            <person name="Berlin A."/>
            <person name="Brown A."/>
            <person name="Chapman S.B."/>
            <person name="Chen Z."/>
            <person name="Dunbar C."/>
            <person name="Freedman E."/>
            <person name="Gearin G."/>
            <person name="Gellesch M."/>
            <person name="Goldberg J."/>
            <person name="Griggs A."/>
            <person name="Gujja S."/>
            <person name="Heiman D."/>
            <person name="Howarth C."/>
            <person name="Larson L."/>
            <person name="Lui A."/>
            <person name="MacDonald P.J.P."/>
            <person name="Mehta T."/>
            <person name="Montmayeur A."/>
            <person name="Murphy C."/>
            <person name="Neiman D."/>
            <person name="Pearson M."/>
            <person name="Priest M."/>
            <person name="Roberts A."/>
            <person name="Saif S."/>
            <person name="Shea T."/>
            <person name="Shenoy N."/>
            <person name="Sisk P."/>
            <person name="Stolte C."/>
            <person name="Sykes S."/>
            <person name="Yandava C."/>
            <person name="Wortman J."/>
            <person name="Nusbaum C."/>
            <person name="Birren B."/>
        </authorList>
    </citation>
    <scope>NUCLEOTIDE SEQUENCE</scope>
    <source>
        <strain evidence="2">ATCC 64411</strain>
    </source>
</reference>
<gene>
    <name evidence="2" type="ORF">MAPG_11076</name>
</gene>
<dbReference type="EnsemblFungi" id="MAPG_11076T0">
    <property type="protein sequence ID" value="MAPG_11076T0"/>
    <property type="gene ID" value="MAPG_11076"/>
</dbReference>
<dbReference type="EMBL" id="ADBL01002723">
    <property type="status" value="NOT_ANNOTATED_CDS"/>
    <property type="molecule type" value="Genomic_DNA"/>
</dbReference>
<evidence type="ECO:0000313" key="3">
    <source>
        <dbReference type="EnsemblFungi" id="MAPG_11076T0"/>
    </source>
</evidence>
<organism evidence="3 4">
    <name type="scientific">Magnaporthiopsis poae (strain ATCC 64411 / 73-15)</name>
    <name type="common">Kentucky bluegrass fungus</name>
    <name type="synonym">Magnaporthe poae</name>
    <dbReference type="NCBI Taxonomy" id="644358"/>
    <lineage>
        <taxon>Eukaryota</taxon>
        <taxon>Fungi</taxon>
        <taxon>Dikarya</taxon>
        <taxon>Ascomycota</taxon>
        <taxon>Pezizomycotina</taxon>
        <taxon>Sordariomycetes</taxon>
        <taxon>Sordariomycetidae</taxon>
        <taxon>Magnaporthales</taxon>
        <taxon>Magnaporthaceae</taxon>
        <taxon>Magnaporthiopsis</taxon>
    </lineage>
</organism>
<dbReference type="Proteomes" id="UP000011715">
    <property type="component" value="Unassembled WGS sequence"/>
</dbReference>
<feature type="compositionally biased region" description="Basic residues" evidence="1">
    <location>
        <begin position="338"/>
        <end position="349"/>
    </location>
</feature>
<sequence>MPAHGLTLPTPLKSPAQAFQRDPVEALRDLQSDAEADTPGGPADPDDDDDDDSIADAYDAEKLLLAGPDTLDPWLAQTEAIATATNCYAELTQQFNVATFPPDGTVMALICSARFNTAWRILEETISGPVWAMMRVYNLQGHYKSHLLPYDLYNFARWAAGRMHMAGTEEQPQDERMAMITEQSVANPSFYPSAKCYTDGCTWLNDKLHELIRLGDWKVAAAMYDPLPDWAPRPPPGVESAQGSPSTEPQNLGQPQQDHEQQQQQPQQQTHQHSNGKVEYASQYPPLPGGQTDAQSSSAASSYGYAAPSGTYTRPPGTSEGSPKVEAPGRVEDNPPPTKRRRGRPSKYA</sequence>
<reference evidence="2" key="1">
    <citation type="submission" date="2010-05" db="EMBL/GenBank/DDBJ databases">
        <title>The Genome Sequence of Magnaporthe poae strain ATCC 64411.</title>
        <authorList>
            <consortium name="The Broad Institute Genome Sequencing Platform"/>
            <consortium name="Broad Institute Genome Sequencing Center for Infectious Disease"/>
            <person name="Ma L.-J."/>
            <person name="Dead R."/>
            <person name="Young S."/>
            <person name="Zeng Q."/>
            <person name="Koehrsen M."/>
            <person name="Alvarado L."/>
            <person name="Berlin A."/>
            <person name="Chapman S.B."/>
            <person name="Chen Z."/>
            <person name="Freedman E."/>
            <person name="Gellesch M."/>
            <person name="Goldberg J."/>
            <person name="Griggs A."/>
            <person name="Gujja S."/>
            <person name="Heilman E.R."/>
            <person name="Heiman D."/>
            <person name="Hepburn T."/>
            <person name="Howarth C."/>
            <person name="Jen D."/>
            <person name="Larson L."/>
            <person name="Mehta T."/>
            <person name="Neiman D."/>
            <person name="Pearson M."/>
            <person name="Roberts A."/>
            <person name="Saif S."/>
            <person name="Shea T."/>
            <person name="Shenoy N."/>
            <person name="Sisk P."/>
            <person name="Stolte C."/>
            <person name="Sykes S."/>
            <person name="Walk T."/>
            <person name="White J."/>
            <person name="Yandava C."/>
            <person name="Haas B."/>
            <person name="Nusbaum C."/>
            <person name="Birren B."/>
        </authorList>
    </citation>
    <scope>NUCLEOTIDE SEQUENCE</scope>
    <source>
        <strain evidence="2">ATCC 64411</strain>
    </source>
</reference>
<dbReference type="eggNOG" id="ENOG502RPUB">
    <property type="taxonomic scope" value="Eukaryota"/>
</dbReference>
<feature type="compositionally biased region" description="Low complexity" evidence="1">
    <location>
        <begin position="262"/>
        <end position="273"/>
    </location>
</feature>
<reference evidence="4" key="2">
    <citation type="submission" date="2010-05" db="EMBL/GenBank/DDBJ databases">
        <title>The genome sequence of Magnaporthe poae strain ATCC 64411.</title>
        <authorList>
            <person name="Ma L.-J."/>
            <person name="Dead R."/>
            <person name="Young S."/>
            <person name="Zeng Q."/>
            <person name="Koehrsen M."/>
            <person name="Alvarado L."/>
            <person name="Berlin A."/>
            <person name="Chapman S.B."/>
            <person name="Chen Z."/>
            <person name="Freedman E."/>
            <person name="Gellesch M."/>
            <person name="Goldberg J."/>
            <person name="Griggs A."/>
            <person name="Gujja S."/>
            <person name="Heilman E.R."/>
            <person name="Heiman D."/>
            <person name="Hepburn T."/>
            <person name="Howarth C."/>
            <person name="Jen D."/>
            <person name="Larson L."/>
            <person name="Mehta T."/>
            <person name="Neiman D."/>
            <person name="Pearson M."/>
            <person name="Roberts A."/>
            <person name="Saif S."/>
            <person name="Shea T."/>
            <person name="Shenoy N."/>
            <person name="Sisk P."/>
            <person name="Stolte C."/>
            <person name="Sykes S."/>
            <person name="Walk T."/>
            <person name="White J."/>
            <person name="Yandava C."/>
            <person name="Haas B."/>
            <person name="Nusbaum C."/>
            <person name="Birren B."/>
        </authorList>
    </citation>
    <scope>NUCLEOTIDE SEQUENCE [LARGE SCALE GENOMIC DNA]</scope>
    <source>
        <strain evidence="4">ATCC 64411 / 73-15</strain>
    </source>
</reference>
<dbReference type="VEuPathDB" id="FungiDB:MAPG_11076"/>
<evidence type="ECO:0000313" key="2">
    <source>
        <dbReference type="EMBL" id="KLU92129.1"/>
    </source>
</evidence>
<evidence type="ECO:0000256" key="1">
    <source>
        <dbReference type="SAM" id="MobiDB-lite"/>
    </source>
</evidence>
<feature type="region of interest" description="Disordered" evidence="1">
    <location>
        <begin position="228"/>
        <end position="349"/>
    </location>
</feature>
<feature type="region of interest" description="Disordered" evidence="1">
    <location>
        <begin position="1"/>
        <end position="54"/>
    </location>
</feature>
<dbReference type="AlphaFoldDB" id="A0A0C4EEA6"/>
<dbReference type="EMBL" id="GL876979">
    <property type="protein sequence ID" value="KLU92129.1"/>
    <property type="molecule type" value="Genomic_DNA"/>
</dbReference>
<dbReference type="EMBL" id="ADBL01002724">
    <property type="status" value="NOT_ANNOTATED_CDS"/>
    <property type="molecule type" value="Genomic_DNA"/>
</dbReference>
<feature type="compositionally biased region" description="Polar residues" evidence="1">
    <location>
        <begin position="241"/>
        <end position="253"/>
    </location>
</feature>
<protein>
    <submittedName>
        <fullName evidence="2 3">Uncharacterized protein</fullName>
    </submittedName>
</protein>
<dbReference type="OMA" id="ERMAMIT"/>
<feature type="compositionally biased region" description="Basic and acidic residues" evidence="1">
    <location>
        <begin position="22"/>
        <end position="31"/>
    </location>
</feature>
<proteinExistence type="predicted"/>
<evidence type="ECO:0000313" key="4">
    <source>
        <dbReference type="Proteomes" id="UP000011715"/>
    </source>
</evidence>